<comment type="subcellular location">
    <subcellularLocation>
        <location evidence="1">Cell membrane</location>
        <topology evidence="1">Lipid-anchor</topology>
    </subcellularLocation>
</comment>
<evidence type="ECO:0000256" key="5">
    <source>
        <dbReference type="ARBA" id="ARBA00023136"/>
    </source>
</evidence>
<accession>A0A0K0D191</accession>
<keyword evidence="5" id="KW-0472">Membrane</keyword>
<keyword evidence="4" id="KW-0342">GTP-binding</keyword>
<evidence type="ECO:0000256" key="4">
    <source>
        <dbReference type="ARBA" id="ARBA00023134"/>
    </source>
</evidence>
<dbReference type="PANTHER" id="PTHR46149">
    <property type="entry name" value="MIP08469P"/>
    <property type="match status" value="1"/>
</dbReference>
<dbReference type="SUPFAM" id="SSF52540">
    <property type="entry name" value="P-loop containing nucleoside triphosphate hydrolases"/>
    <property type="match status" value="1"/>
</dbReference>
<proteinExistence type="predicted"/>
<dbReference type="PANTHER" id="PTHR46149:SF7">
    <property type="entry name" value="GTP-BINDING PROTEIN DI-RAS2"/>
    <property type="match status" value="1"/>
</dbReference>
<keyword evidence="3" id="KW-0488">Methylation</keyword>
<evidence type="ECO:0000313" key="9">
    <source>
        <dbReference type="WBParaSite" id="ACAC_0000383601-mRNA-1"/>
    </source>
</evidence>
<keyword evidence="8" id="KW-1185">Reference proteome</keyword>
<dbReference type="Gene3D" id="3.40.50.300">
    <property type="entry name" value="P-loop containing nucleotide triphosphate hydrolases"/>
    <property type="match status" value="1"/>
</dbReference>
<keyword evidence="2" id="KW-1003">Cell membrane</keyword>
<feature type="compositionally biased region" description="Basic and acidic residues" evidence="7">
    <location>
        <begin position="1"/>
        <end position="11"/>
    </location>
</feature>
<dbReference type="GO" id="GO:0005525">
    <property type="term" value="F:GTP binding"/>
    <property type="evidence" value="ECO:0007669"/>
    <property type="project" value="UniProtKB-KW"/>
</dbReference>
<dbReference type="InterPro" id="IPR001806">
    <property type="entry name" value="Small_GTPase"/>
</dbReference>
<name>A0A0K0D191_ANGCA</name>
<dbReference type="GO" id="GO:0005886">
    <property type="term" value="C:plasma membrane"/>
    <property type="evidence" value="ECO:0007669"/>
    <property type="project" value="UniProtKB-SubCell"/>
</dbReference>
<evidence type="ECO:0000313" key="8">
    <source>
        <dbReference type="Proteomes" id="UP000035642"/>
    </source>
</evidence>
<dbReference type="Proteomes" id="UP000035642">
    <property type="component" value="Unassembled WGS sequence"/>
</dbReference>
<sequence length="140" mass="15974">MARNERKENRTKLARSKSAARARAPNTGRDVGRRPYEITVVVLGGTRVGKSALVSQFLWNSFPTDYRPTVDEFNWVEYDIGDGSLLMLQINYLKRAQRMIVGPLQIIDSSGSHDFLAMRHFYIRTGDAFMVRIVESAQHL</sequence>
<evidence type="ECO:0000256" key="6">
    <source>
        <dbReference type="ARBA" id="ARBA00023288"/>
    </source>
</evidence>
<evidence type="ECO:0000256" key="3">
    <source>
        <dbReference type="ARBA" id="ARBA00022481"/>
    </source>
</evidence>
<organism evidence="8 9">
    <name type="scientific">Angiostrongylus cantonensis</name>
    <name type="common">Rat lungworm</name>
    <dbReference type="NCBI Taxonomy" id="6313"/>
    <lineage>
        <taxon>Eukaryota</taxon>
        <taxon>Metazoa</taxon>
        <taxon>Ecdysozoa</taxon>
        <taxon>Nematoda</taxon>
        <taxon>Chromadorea</taxon>
        <taxon>Rhabditida</taxon>
        <taxon>Rhabditina</taxon>
        <taxon>Rhabditomorpha</taxon>
        <taxon>Strongyloidea</taxon>
        <taxon>Metastrongylidae</taxon>
        <taxon>Angiostrongylus</taxon>
    </lineage>
</organism>
<dbReference type="STRING" id="6313.A0A0K0D191"/>
<protein>
    <submittedName>
        <fullName evidence="9">P-loop containing nucleoside triphosphate hydrolase protein</fullName>
    </submittedName>
</protein>
<keyword evidence="6" id="KW-0449">Lipoprotein</keyword>
<reference evidence="9" key="2">
    <citation type="submission" date="2017-02" db="UniProtKB">
        <authorList>
            <consortium name="WormBaseParasite"/>
        </authorList>
    </citation>
    <scope>IDENTIFICATION</scope>
</reference>
<dbReference type="AlphaFoldDB" id="A0A0K0D191"/>
<reference evidence="8" key="1">
    <citation type="submission" date="2012-09" db="EMBL/GenBank/DDBJ databases">
        <authorList>
            <person name="Martin A.A."/>
        </authorList>
    </citation>
    <scope>NUCLEOTIDE SEQUENCE</scope>
</reference>
<keyword evidence="4" id="KW-0547">Nucleotide-binding</keyword>
<dbReference type="GO" id="GO:0003924">
    <property type="term" value="F:GTPase activity"/>
    <property type="evidence" value="ECO:0007669"/>
    <property type="project" value="InterPro"/>
</dbReference>
<evidence type="ECO:0000256" key="1">
    <source>
        <dbReference type="ARBA" id="ARBA00004193"/>
    </source>
</evidence>
<dbReference type="WBParaSite" id="ACAC_0000383601-mRNA-1">
    <property type="protein sequence ID" value="ACAC_0000383601-mRNA-1"/>
    <property type="gene ID" value="ACAC_0000383601"/>
</dbReference>
<evidence type="ECO:0000256" key="7">
    <source>
        <dbReference type="SAM" id="MobiDB-lite"/>
    </source>
</evidence>
<dbReference type="Pfam" id="PF00071">
    <property type="entry name" value="Ras"/>
    <property type="match status" value="1"/>
</dbReference>
<feature type="region of interest" description="Disordered" evidence="7">
    <location>
        <begin position="1"/>
        <end position="30"/>
    </location>
</feature>
<evidence type="ECO:0000256" key="2">
    <source>
        <dbReference type="ARBA" id="ARBA00022475"/>
    </source>
</evidence>
<dbReference type="InterPro" id="IPR052236">
    <property type="entry name" value="Small_GTPase_RasD"/>
</dbReference>
<dbReference type="InterPro" id="IPR027417">
    <property type="entry name" value="P-loop_NTPase"/>
</dbReference>